<evidence type="ECO:0000313" key="2">
    <source>
        <dbReference type="EnsemblPlants" id="AUR62042740-RA:cds"/>
    </source>
</evidence>
<evidence type="ECO:0000313" key="3">
    <source>
        <dbReference type="Proteomes" id="UP000596660"/>
    </source>
</evidence>
<evidence type="ECO:0000256" key="1">
    <source>
        <dbReference type="ARBA" id="ARBA00010617"/>
    </source>
</evidence>
<dbReference type="EnsemblPlants" id="AUR62042740-RA">
    <property type="protein sequence ID" value="AUR62042740-RA:cds"/>
    <property type="gene ID" value="AUR62042740"/>
</dbReference>
<name>A0A803N9V6_CHEQI</name>
<reference evidence="2" key="1">
    <citation type="journal article" date="2017" name="Nature">
        <title>The genome of Chenopodium quinoa.</title>
        <authorList>
            <person name="Jarvis D.E."/>
            <person name="Ho Y.S."/>
            <person name="Lightfoot D.J."/>
            <person name="Schmoeckel S.M."/>
            <person name="Li B."/>
            <person name="Borm T.J.A."/>
            <person name="Ohyanagi H."/>
            <person name="Mineta K."/>
            <person name="Michell C.T."/>
            <person name="Saber N."/>
            <person name="Kharbatia N.M."/>
            <person name="Rupper R.R."/>
            <person name="Sharp A.R."/>
            <person name="Dally N."/>
            <person name="Boughton B.A."/>
            <person name="Woo Y.H."/>
            <person name="Gao G."/>
            <person name="Schijlen E.G.W.M."/>
            <person name="Guo X."/>
            <person name="Momin A.A."/>
            <person name="Negrao S."/>
            <person name="Al-Babili S."/>
            <person name="Gehring C."/>
            <person name="Roessner U."/>
            <person name="Jung C."/>
            <person name="Murphy K."/>
            <person name="Arold S.T."/>
            <person name="Gojobori T."/>
            <person name="van der Linden C.G."/>
            <person name="van Loo E.N."/>
            <person name="Jellen E.N."/>
            <person name="Maughan P.J."/>
            <person name="Tester M."/>
        </authorList>
    </citation>
    <scope>NUCLEOTIDE SEQUENCE [LARGE SCALE GENOMIC DNA]</scope>
    <source>
        <strain evidence="2">cv. PI 614886</strain>
    </source>
</reference>
<dbReference type="Gramene" id="AUR62042740-RA">
    <property type="protein sequence ID" value="AUR62042740-RA:cds"/>
    <property type="gene ID" value="AUR62042740"/>
</dbReference>
<comment type="similarity">
    <text evidence="1">Belongs to the cytochrome P450 family.</text>
</comment>
<keyword evidence="3" id="KW-1185">Reference proteome</keyword>
<dbReference type="AlphaFoldDB" id="A0A803N9V6"/>
<organism evidence="2 3">
    <name type="scientific">Chenopodium quinoa</name>
    <name type="common">Quinoa</name>
    <dbReference type="NCBI Taxonomy" id="63459"/>
    <lineage>
        <taxon>Eukaryota</taxon>
        <taxon>Viridiplantae</taxon>
        <taxon>Streptophyta</taxon>
        <taxon>Embryophyta</taxon>
        <taxon>Tracheophyta</taxon>
        <taxon>Spermatophyta</taxon>
        <taxon>Magnoliopsida</taxon>
        <taxon>eudicotyledons</taxon>
        <taxon>Gunneridae</taxon>
        <taxon>Pentapetalae</taxon>
        <taxon>Caryophyllales</taxon>
        <taxon>Chenopodiaceae</taxon>
        <taxon>Chenopodioideae</taxon>
        <taxon>Atripliceae</taxon>
        <taxon>Chenopodium</taxon>
    </lineage>
</organism>
<accession>A0A803MD83</accession>
<reference evidence="2" key="2">
    <citation type="submission" date="2021-03" db="UniProtKB">
        <authorList>
            <consortium name="EnsemblPlants"/>
        </authorList>
    </citation>
    <scope>IDENTIFICATION</scope>
</reference>
<sequence length="335" mass="38249">MFLNHDLAFSSGNSPDVARAENHVKFSMVFLPGLPVDIGMAGFTTSLNLLSNTFFSMDLASHSSSKSQEIKDLVWLLLDLCAKPNVSDFFPLIKHLDLQGVLKTNRVYFKKLMRIFEEIIDERLKDPKNVKDDVLGTLLKLVESNELSLDEVKHLLVTVLDALRAGNHFKFSMVFLPVCPKWRILRKVATIQLFTNQRLDMSQDIRHKKVKELVEYVQQCCDNGLSVDIGKTGFITSLNLLSNTFFSMDLASHTSSKSQQFKDLVWLLLEALMKIFEEIIDERLKDPMDVKDDVLGTLLKLVENNELSLDDVKHLLLFSRKSYELGLLYEDGYVL</sequence>
<evidence type="ECO:0008006" key="4">
    <source>
        <dbReference type="Google" id="ProtNLM"/>
    </source>
</evidence>
<accession>A0A803N9V6</accession>
<dbReference type="PANTHER" id="PTHR47950">
    <property type="entry name" value="CYTOCHROME P450, FAMILY 76, SUBFAMILY C, POLYPEPTIDE 5-RELATED"/>
    <property type="match status" value="1"/>
</dbReference>
<dbReference type="SUPFAM" id="SSF48264">
    <property type="entry name" value="Cytochrome P450"/>
    <property type="match status" value="2"/>
</dbReference>
<protein>
    <recommendedName>
        <fullName evidence="4">Cytochrome P450</fullName>
    </recommendedName>
</protein>
<dbReference type="GO" id="GO:0004497">
    <property type="term" value="F:monooxygenase activity"/>
    <property type="evidence" value="ECO:0007669"/>
    <property type="project" value="InterPro"/>
</dbReference>
<dbReference type="Proteomes" id="UP000596660">
    <property type="component" value="Unplaced"/>
</dbReference>
<dbReference type="EnsemblPlants" id="AUR62027426-RA">
    <property type="protein sequence ID" value="AUR62027426-RA:cds"/>
    <property type="gene ID" value="AUR62027426"/>
</dbReference>
<dbReference type="GO" id="GO:0020037">
    <property type="term" value="F:heme binding"/>
    <property type="evidence" value="ECO:0007669"/>
    <property type="project" value="InterPro"/>
</dbReference>
<dbReference type="GO" id="GO:0005506">
    <property type="term" value="F:iron ion binding"/>
    <property type="evidence" value="ECO:0007669"/>
    <property type="project" value="InterPro"/>
</dbReference>
<dbReference type="Gene3D" id="1.10.630.10">
    <property type="entry name" value="Cytochrome P450"/>
    <property type="match status" value="2"/>
</dbReference>
<proteinExistence type="inferred from homology"/>
<dbReference type="PANTHER" id="PTHR47950:SF44">
    <property type="entry name" value="CYTOCHROME P450, FAMILY 76, SUBFAMILY C, POLYPEPTIDE 5-RELATED"/>
    <property type="match status" value="1"/>
</dbReference>
<dbReference type="GO" id="GO:0016705">
    <property type="term" value="F:oxidoreductase activity, acting on paired donors, with incorporation or reduction of molecular oxygen"/>
    <property type="evidence" value="ECO:0007669"/>
    <property type="project" value="InterPro"/>
</dbReference>
<dbReference type="InterPro" id="IPR036396">
    <property type="entry name" value="Cyt_P450_sf"/>
</dbReference>
<dbReference type="Gramene" id="AUR62027426-RA">
    <property type="protein sequence ID" value="AUR62027426-RA:cds"/>
    <property type="gene ID" value="AUR62027426"/>
</dbReference>